<evidence type="ECO:0000313" key="2">
    <source>
        <dbReference type="Proteomes" id="UP001148838"/>
    </source>
</evidence>
<proteinExistence type="predicted"/>
<keyword evidence="2" id="KW-1185">Reference proteome</keyword>
<accession>A0ABQ8TJ47</accession>
<reference evidence="1 2" key="1">
    <citation type="journal article" date="2022" name="Allergy">
        <title>Genome assembly and annotation of Periplaneta americana reveal a comprehensive cockroach allergen profile.</title>
        <authorList>
            <person name="Wang L."/>
            <person name="Xiong Q."/>
            <person name="Saelim N."/>
            <person name="Wang L."/>
            <person name="Nong W."/>
            <person name="Wan A.T."/>
            <person name="Shi M."/>
            <person name="Liu X."/>
            <person name="Cao Q."/>
            <person name="Hui J.H.L."/>
            <person name="Sookrung N."/>
            <person name="Leung T.F."/>
            <person name="Tungtrongchitr A."/>
            <person name="Tsui S.K.W."/>
        </authorList>
    </citation>
    <scope>NUCLEOTIDE SEQUENCE [LARGE SCALE GENOMIC DNA]</scope>
    <source>
        <strain evidence="1">PWHHKU_190912</strain>
    </source>
</reference>
<dbReference type="EMBL" id="JAJSOF020000009">
    <property type="protein sequence ID" value="KAJ4445894.1"/>
    <property type="molecule type" value="Genomic_DNA"/>
</dbReference>
<protein>
    <submittedName>
        <fullName evidence="1">Uncharacterized protein</fullName>
    </submittedName>
</protein>
<organism evidence="1 2">
    <name type="scientific">Periplaneta americana</name>
    <name type="common">American cockroach</name>
    <name type="synonym">Blatta americana</name>
    <dbReference type="NCBI Taxonomy" id="6978"/>
    <lineage>
        <taxon>Eukaryota</taxon>
        <taxon>Metazoa</taxon>
        <taxon>Ecdysozoa</taxon>
        <taxon>Arthropoda</taxon>
        <taxon>Hexapoda</taxon>
        <taxon>Insecta</taxon>
        <taxon>Pterygota</taxon>
        <taxon>Neoptera</taxon>
        <taxon>Polyneoptera</taxon>
        <taxon>Dictyoptera</taxon>
        <taxon>Blattodea</taxon>
        <taxon>Blattoidea</taxon>
        <taxon>Blattidae</taxon>
        <taxon>Blattinae</taxon>
        <taxon>Periplaneta</taxon>
    </lineage>
</organism>
<dbReference type="Proteomes" id="UP001148838">
    <property type="component" value="Unassembled WGS sequence"/>
</dbReference>
<name>A0ABQ8TJ47_PERAM</name>
<sequence length="184" mass="20827">MRSGSSPHGGRNFLMNFQPVYGTGANPAWGATIGSEIRLRMPAITAGRIVVLTTRYHHSGWMTVHLCFVILEQRSEQRNWHYEGITSDSYFKRYAPACIISTDRLDTATCTHTLLSTDVHIRTYHVRYTLRSLHCFSVVSCPHPSDSALNGILTCIEETRESCTKLDCSHINGKKKCVEHLTWK</sequence>
<comment type="caution">
    <text evidence="1">The sequence shown here is derived from an EMBL/GenBank/DDBJ whole genome shotgun (WGS) entry which is preliminary data.</text>
</comment>
<evidence type="ECO:0000313" key="1">
    <source>
        <dbReference type="EMBL" id="KAJ4445894.1"/>
    </source>
</evidence>
<gene>
    <name evidence="1" type="ORF">ANN_12580</name>
</gene>